<evidence type="ECO:0000313" key="1">
    <source>
        <dbReference type="EMBL" id="KFM08641.1"/>
    </source>
</evidence>
<gene>
    <name evidence="1" type="ORF">AS27_04618</name>
</gene>
<dbReference type="Proteomes" id="UP000053286">
    <property type="component" value="Unassembled WGS sequence"/>
</dbReference>
<dbReference type="EMBL" id="KL226108">
    <property type="protein sequence ID" value="KFM08641.1"/>
    <property type="molecule type" value="Genomic_DNA"/>
</dbReference>
<name>A0A087R587_APTFO</name>
<accession>A0A087R587</accession>
<reference evidence="1 2" key="1">
    <citation type="submission" date="2014-04" db="EMBL/GenBank/DDBJ databases">
        <title>Genome evolution of avian class.</title>
        <authorList>
            <person name="Zhang G."/>
            <person name="Li C."/>
        </authorList>
    </citation>
    <scope>NUCLEOTIDE SEQUENCE [LARGE SCALE GENOMIC DNA]</scope>
    <source>
        <strain evidence="1">BGI_AS27</strain>
    </source>
</reference>
<dbReference type="AlphaFoldDB" id="A0A087R587"/>
<organism evidence="1 2">
    <name type="scientific">Aptenodytes forsteri</name>
    <name type="common">Emperor penguin</name>
    <dbReference type="NCBI Taxonomy" id="9233"/>
    <lineage>
        <taxon>Eukaryota</taxon>
        <taxon>Metazoa</taxon>
        <taxon>Chordata</taxon>
        <taxon>Craniata</taxon>
        <taxon>Vertebrata</taxon>
        <taxon>Euteleostomi</taxon>
        <taxon>Archelosauria</taxon>
        <taxon>Archosauria</taxon>
        <taxon>Dinosauria</taxon>
        <taxon>Saurischia</taxon>
        <taxon>Theropoda</taxon>
        <taxon>Coelurosauria</taxon>
        <taxon>Aves</taxon>
        <taxon>Neognathae</taxon>
        <taxon>Neoaves</taxon>
        <taxon>Aequornithes</taxon>
        <taxon>Sphenisciformes</taxon>
        <taxon>Spheniscidae</taxon>
        <taxon>Aptenodytes</taxon>
    </lineage>
</organism>
<evidence type="ECO:0000313" key="2">
    <source>
        <dbReference type="Proteomes" id="UP000053286"/>
    </source>
</evidence>
<feature type="non-terminal residue" evidence="1">
    <location>
        <position position="184"/>
    </location>
</feature>
<keyword evidence="2" id="KW-1185">Reference proteome</keyword>
<protein>
    <submittedName>
        <fullName evidence="1">Uncharacterized protein</fullName>
    </submittedName>
</protein>
<dbReference type="STRING" id="9233.A0A087R587"/>
<proteinExistence type="predicted"/>
<sequence>MAGPRRSRCSCIRGAFSILSSSGVKRRRRCAFFCTKVLFRWGDAYCGYSEDGSLHADCSLNFTVGEHQKGIKPLLMHSMPEAVDLGDVFHLEDPQLVLTPGNSVLLVTESHRDIYMEPENDFQTPVEIIGKDTAVFPSKLVESCEWPQKSRTTAESEWPRLPECPSPMEIEPSGSVGFLESSIT</sequence>